<feature type="transmembrane region" description="Helical" evidence="6">
    <location>
        <begin position="220"/>
        <end position="238"/>
    </location>
</feature>
<evidence type="ECO:0000313" key="7">
    <source>
        <dbReference type="EMBL" id="CAD9777505.1"/>
    </source>
</evidence>
<feature type="transmembrane region" description="Helical" evidence="6">
    <location>
        <begin position="275"/>
        <end position="293"/>
    </location>
</feature>
<protein>
    <submittedName>
        <fullName evidence="7">Uncharacterized protein</fullName>
    </submittedName>
</protein>
<evidence type="ECO:0000256" key="6">
    <source>
        <dbReference type="SAM" id="Phobius"/>
    </source>
</evidence>
<evidence type="ECO:0000256" key="2">
    <source>
        <dbReference type="ARBA" id="ARBA00022692"/>
    </source>
</evidence>
<feature type="transmembrane region" description="Helical" evidence="6">
    <location>
        <begin position="247"/>
        <end position="269"/>
    </location>
</feature>
<evidence type="ECO:0000256" key="3">
    <source>
        <dbReference type="ARBA" id="ARBA00022989"/>
    </source>
</evidence>
<dbReference type="PANTHER" id="PTHR23291">
    <property type="entry name" value="BAX INHIBITOR-RELATED"/>
    <property type="match status" value="1"/>
</dbReference>
<keyword evidence="3 6" id="KW-1133">Transmembrane helix</keyword>
<name>A0A7S2U2Q6_9EUKA</name>
<dbReference type="InterPro" id="IPR006214">
    <property type="entry name" value="Bax_inhibitor_1-related"/>
</dbReference>
<sequence>MAVPLRVTIVPHRKERADDIDPRTFDLLVDDDQNIRTLKDQIQSEAKIPFNLQQAIYQDHLCDNSWVLNSLPNWCSTTKKEDDPPGSEDAVLLKKNMHQPANSIVIVIKKGSRQADVKAGADEGDDGGSGKDADDGEYKYQDAPYSAFLEPSWSRTLSTSSSWIYERELSPLPSDPLRERELLGKVYTTLFVQISATVLLCFFGMYMQSFQDAFVANEEYLKWSCLSVGVIALAGMHYTKERFPFNLFWYLLFVSAQAIVIGLICALLSNGGIKTLILEIFIYTFSTLTILSASTTVSRVDFQWLGPFLFAALIVLLLWCITTAIVGFDIRSAYAMLGVLGASGYILYDTRNIVRTYRSYDHGEFLIICIEHYLDLINIILYVPLCMLGIRR</sequence>
<feature type="compositionally biased region" description="Basic and acidic residues" evidence="5">
    <location>
        <begin position="128"/>
        <end position="137"/>
    </location>
</feature>
<feature type="transmembrane region" description="Helical" evidence="6">
    <location>
        <begin position="186"/>
        <end position="208"/>
    </location>
</feature>
<keyword evidence="2 6" id="KW-0812">Transmembrane</keyword>
<reference evidence="7" key="1">
    <citation type="submission" date="2021-01" db="EMBL/GenBank/DDBJ databases">
        <authorList>
            <person name="Corre E."/>
            <person name="Pelletier E."/>
            <person name="Niang G."/>
            <person name="Scheremetjew M."/>
            <person name="Finn R."/>
            <person name="Kale V."/>
            <person name="Holt S."/>
            <person name="Cochrane G."/>
            <person name="Meng A."/>
            <person name="Brown T."/>
            <person name="Cohen L."/>
        </authorList>
    </citation>
    <scope>NUCLEOTIDE SEQUENCE</scope>
    <source>
        <strain evidence="7">CCMP622</strain>
    </source>
</reference>
<feature type="transmembrane region" description="Helical" evidence="6">
    <location>
        <begin position="305"/>
        <end position="326"/>
    </location>
</feature>
<evidence type="ECO:0000256" key="4">
    <source>
        <dbReference type="ARBA" id="ARBA00023136"/>
    </source>
</evidence>
<dbReference type="GO" id="GO:0016020">
    <property type="term" value="C:membrane"/>
    <property type="evidence" value="ECO:0007669"/>
    <property type="project" value="UniProtKB-SubCell"/>
</dbReference>
<dbReference type="Gene3D" id="3.10.20.90">
    <property type="entry name" value="Phosphatidylinositol 3-kinase Catalytic Subunit, Chain A, domain 1"/>
    <property type="match status" value="1"/>
</dbReference>
<organism evidence="7">
    <name type="scientific">Lotharella oceanica</name>
    <dbReference type="NCBI Taxonomy" id="641309"/>
    <lineage>
        <taxon>Eukaryota</taxon>
        <taxon>Sar</taxon>
        <taxon>Rhizaria</taxon>
        <taxon>Cercozoa</taxon>
        <taxon>Chlorarachniophyceae</taxon>
        <taxon>Lotharella</taxon>
    </lineage>
</organism>
<accession>A0A7S2U2Q6</accession>
<keyword evidence="4 6" id="KW-0472">Membrane</keyword>
<dbReference type="SUPFAM" id="SSF54236">
    <property type="entry name" value="Ubiquitin-like"/>
    <property type="match status" value="1"/>
</dbReference>
<dbReference type="EMBL" id="HBHP01034981">
    <property type="protein sequence ID" value="CAD9777505.1"/>
    <property type="molecule type" value="Transcribed_RNA"/>
</dbReference>
<gene>
    <name evidence="7" type="ORF">LSP00402_LOCUS21521</name>
</gene>
<dbReference type="CDD" id="cd17039">
    <property type="entry name" value="Ubl_ubiquitin_like"/>
    <property type="match status" value="1"/>
</dbReference>
<proteinExistence type="predicted"/>
<comment type="subcellular location">
    <subcellularLocation>
        <location evidence="1">Membrane</location>
        <topology evidence="1">Multi-pass membrane protein</topology>
    </subcellularLocation>
</comment>
<dbReference type="PANTHER" id="PTHR23291:SF50">
    <property type="entry name" value="PROTEIN LIFEGUARD 4"/>
    <property type="match status" value="1"/>
</dbReference>
<feature type="region of interest" description="Disordered" evidence="5">
    <location>
        <begin position="116"/>
        <end position="137"/>
    </location>
</feature>
<evidence type="ECO:0000256" key="1">
    <source>
        <dbReference type="ARBA" id="ARBA00004141"/>
    </source>
</evidence>
<evidence type="ECO:0000256" key="5">
    <source>
        <dbReference type="SAM" id="MobiDB-lite"/>
    </source>
</evidence>
<dbReference type="Pfam" id="PF01027">
    <property type="entry name" value="Bax1-I"/>
    <property type="match status" value="1"/>
</dbReference>
<dbReference type="InterPro" id="IPR029071">
    <property type="entry name" value="Ubiquitin-like_domsf"/>
</dbReference>
<dbReference type="AlphaFoldDB" id="A0A7S2U2Q6"/>